<sequence>MRGHPPLVLAAALAGATLSVPFLASAAQAGTPVTIASTALSVRVDNAFPRVIDYTDTASGFVLNGNEDTLTQVSVNGTAKTPTVTSTVAADHVDYTLDLGAGVSVAARISVAGSTVEFRVTGITDPAATIKTLAVPNHNLVSVRSSQTGAAVTTTRMCNAHPVYLATHTVSTCNAATASGDTFTPVTATTATDATQQGQMYAVVNTGQLAASIATNSVYDQAGGPTGNESARIYKQVVDKGGYRRAGLWSGDWLVRATGATSNDPLPFAKIVVTGDRNADSVVDWQDGAVAFRDIMTNPQGWEDTKDRVVQRIPMNFASQATHPFQQTLDETKRVALATDGLGQFVLLKGYASEGHDSAHPDYGQVGARQGGATDLNTLTSIGGQYNADFGVHINGFEAYPVAQSFSDTLVDPASKGWNWLDQSYGIRVRDDGTSGNRLARLQQLRTAAPGLKFVYVDVWNNDGWDSHKFASEINGLGFQMGTEWPYSFEESTLWNHWANDVNYGGAQGDTKGVNSQVARFIRNHQRDSWIARDSMLGGSEVEAYEGWQGKNDFTAFLNTTFGTDLPTKYLQGFQIQKWAANRIDLTSGVNVTLSGGTRTISKDGHPVLVGKNYLLPWDQSGETKLYHWNDAGGSSTWSLPSSWGSNTTVKLYKLTDAGRVFVQDLPVTSGQVNITATAKTAYVVYPTAAPVQADVKYGETQALKDPRFYSGSLTNWTTTGTPSVVRNAKGQNELVMGSGAASVAQPLTGLAAGTYAASVNVSTSGGRKATLDVGGVSNWTTSSTATNTIGADDKYGTTMQKMQVLFDVAAGGTPTLTLSAAAGTAAVTFDDVRIFKTARSPQGTHYFVEDFENTNGGWGPFISAPGHDKDPQSHVAQLHAPYTQAGWNGKLIDDVISGNNALKTHQESTGLLYRTLPQTLRFTPGRRYTVSLKFESAFAGDHAFVVGDGSTTVSTDNLAQARTGTAFTKTFDASSTGETWIGMQKVSTVTTDEHDLVVDDIVVDDIGPATGGGSTRLSQSAMTVRSCDSQETTNEQAPCTNVLDGNSSTIWHTQWSSPVAAMPHEIQLDLGASYPVTDLYYLPRQSQANGRIANYEVYVSTDGTTWGTAVKTGTFANNTTEQAATFTAKTGRYVKLRATSEVGGNPWTAVAELNIGVAPSTPSRIAQSTMSVASYDSQETAGENGVATNVLDGDSATIWHTAWSASSPPPPHEIVLNLGANYAVSCLYQLPRQSGVNGRIAGYEVYVSTDGSTWGSAVATGTWTNTGTEQSACFTAKTGRYVKLRATSEVNGAAWTSVAELNVSGVPA</sequence>
<proteinExistence type="predicted"/>
<dbReference type="Pfam" id="PF17451">
    <property type="entry name" value="Glyco_hyd_101C"/>
    <property type="match status" value="1"/>
</dbReference>
<dbReference type="GO" id="GO:0030246">
    <property type="term" value="F:carbohydrate binding"/>
    <property type="evidence" value="ECO:0007669"/>
    <property type="project" value="InterPro"/>
</dbReference>
<name>A0A8J7GVC2_9ACTN</name>
<dbReference type="EMBL" id="JADOUF010000001">
    <property type="protein sequence ID" value="MBG6140195.1"/>
    <property type="molecule type" value="Genomic_DNA"/>
</dbReference>
<dbReference type="InterPro" id="IPR000421">
    <property type="entry name" value="FA58C"/>
</dbReference>
<keyword evidence="1" id="KW-0732">Signal</keyword>
<keyword evidence="3" id="KW-0326">Glycosidase</keyword>
<dbReference type="InterPro" id="IPR025706">
    <property type="entry name" value="Endoa_GalNAc"/>
</dbReference>
<evidence type="ECO:0000313" key="4">
    <source>
        <dbReference type="Proteomes" id="UP000622552"/>
    </source>
</evidence>
<dbReference type="Gene3D" id="3.20.20.80">
    <property type="entry name" value="Glycosidases"/>
    <property type="match status" value="1"/>
</dbReference>
<protein>
    <submittedName>
        <fullName evidence="3">Endo-alpha-N-acetylgalactosaminidase</fullName>
        <ecNumber evidence="3">3.2.1.97</ecNumber>
    </submittedName>
</protein>
<dbReference type="GO" id="GO:0033926">
    <property type="term" value="F:endo-alpha-N-acetylgalactosaminidase activity"/>
    <property type="evidence" value="ECO:0007669"/>
    <property type="project" value="UniProtKB-EC"/>
</dbReference>
<reference evidence="3" key="1">
    <citation type="submission" date="2020-11" db="EMBL/GenBank/DDBJ databases">
        <title>Sequencing the genomes of 1000 actinobacteria strains.</title>
        <authorList>
            <person name="Klenk H.-P."/>
        </authorList>
    </citation>
    <scope>NUCLEOTIDE SEQUENCE</scope>
    <source>
        <strain evidence="3">DSM 45356</strain>
    </source>
</reference>
<dbReference type="CDD" id="cd14244">
    <property type="entry name" value="GH_101_like"/>
    <property type="match status" value="1"/>
</dbReference>
<dbReference type="RefSeq" id="WP_197006766.1">
    <property type="nucleotide sequence ID" value="NZ_BONS01000006.1"/>
</dbReference>
<comment type="caution">
    <text evidence="3">The sequence shown here is derived from an EMBL/GenBank/DDBJ whole genome shotgun (WGS) entry which is preliminary data.</text>
</comment>
<gene>
    <name evidence="3" type="ORF">IW245_006389</name>
</gene>
<dbReference type="EC" id="3.2.1.97" evidence="3"/>
<evidence type="ECO:0000313" key="3">
    <source>
        <dbReference type="EMBL" id="MBG6140195.1"/>
    </source>
</evidence>
<feature type="chain" id="PRO_5035308155" evidence="1">
    <location>
        <begin position="27"/>
        <end position="1309"/>
    </location>
</feature>
<organism evidence="3 4">
    <name type="scientific">Longispora fulva</name>
    <dbReference type="NCBI Taxonomy" id="619741"/>
    <lineage>
        <taxon>Bacteria</taxon>
        <taxon>Bacillati</taxon>
        <taxon>Actinomycetota</taxon>
        <taxon>Actinomycetes</taxon>
        <taxon>Micromonosporales</taxon>
        <taxon>Micromonosporaceae</taxon>
        <taxon>Longispora</taxon>
    </lineage>
</organism>
<dbReference type="InterPro" id="IPR035364">
    <property type="entry name" value="Beta_sandwich_GH101"/>
</dbReference>
<dbReference type="Pfam" id="PF21466">
    <property type="entry name" value="GH101_dom-5"/>
    <property type="match status" value="1"/>
</dbReference>
<feature type="domain" description="F5/8 type C" evidence="2">
    <location>
        <begin position="1162"/>
        <end position="1307"/>
    </location>
</feature>
<dbReference type="Gene3D" id="2.60.120.260">
    <property type="entry name" value="Galactose-binding domain-like"/>
    <property type="match status" value="4"/>
</dbReference>
<accession>A0A8J7GVC2</accession>
<dbReference type="Gene3D" id="2.60.40.1180">
    <property type="entry name" value="Golgi alpha-mannosidase II"/>
    <property type="match status" value="1"/>
</dbReference>
<evidence type="ECO:0000259" key="2">
    <source>
        <dbReference type="PROSITE" id="PS50022"/>
    </source>
</evidence>
<dbReference type="InterPro" id="IPR040502">
    <property type="entry name" value="GH101_dom-6"/>
</dbReference>
<dbReference type="Proteomes" id="UP000622552">
    <property type="component" value="Unassembled WGS sequence"/>
</dbReference>
<dbReference type="Pfam" id="PF18080">
    <property type="entry name" value="Gal_mutarotas_3"/>
    <property type="match status" value="1"/>
</dbReference>
<feature type="signal peptide" evidence="1">
    <location>
        <begin position="1"/>
        <end position="26"/>
    </location>
</feature>
<dbReference type="InterPro" id="IPR008979">
    <property type="entry name" value="Galactose-bd-like_sf"/>
</dbReference>
<dbReference type="Pfam" id="PF17974">
    <property type="entry name" value="GalBD_like"/>
    <property type="match status" value="1"/>
</dbReference>
<keyword evidence="4" id="KW-1185">Reference proteome</keyword>
<dbReference type="Gene3D" id="2.70.98.10">
    <property type="match status" value="1"/>
</dbReference>
<keyword evidence="3" id="KW-0378">Hydrolase</keyword>
<dbReference type="Pfam" id="PF00754">
    <property type="entry name" value="F5_F8_type_C"/>
    <property type="match status" value="2"/>
</dbReference>
<dbReference type="InterPro" id="IPR049314">
    <property type="entry name" value="GH101_dom-5"/>
</dbReference>
<dbReference type="InterPro" id="IPR014718">
    <property type="entry name" value="GH-type_carb-bd"/>
</dbReference>
<evidence type="ECO:0000256" key="1">
    <source>
        <dbReference type="SAM" id="SignalP"/>
    </source>
</evidence>
<dbReference type="PROSITE" id="PS50022">
    <property type="entry name" value="FA58C_3"/>
    <property type="match status" value="2"/>
</dbReference>
<dbReference type="InterPro" id="IPR040633">
    <property type="entry name" value="Gal_mutarotas_3"/>
</dbReference>
<feature type="domain" description="F5/8 type C" evidence="2">
    <location>
        <begin position="1006"/>
        <end position="1161"/>
    </location>
</feature>
<dbReference type="InterPro" id="IPR013780">
    <property type="entry name" value="Glyco_hydro_b"/>
</dbReference>
<dbReference type="Pfam" id="PF12905">
    <property type="entry name" value="Glyco_hydro_101"/>
    <property type="match status" value="1"/>
</dbReference>
<dbReference type="SUPFAM" id="SSF49785">
    <property type="entry name" value="Galactose-binding domain-like"/>
    <property type="match status" value="2"/>
</dbReference>